<dbReference type="AlphaFoldDB" id="A0A7X2P738"/>
<sequence length="168" mass="20109">MQDEVNEKVVVLVINTGRKGLHLTGSMLRAAIRKYMQYLQKQKALDEKYAETYQPEGKQSMKDLMKQNSKLANIEVTDHNIRDFERVAKKYNIDFALKKDKLSEKPRYMVFFKARDVDVMTAAFKEYTERTSLKEKKPSIRRKLYLYQQKISHRNREKVKQRERGQER</sequence>
<dbReference type="RefSeq" id="WP_154457239.1">
    <property type="nucleotide sequence ID" value="NZ_VUMV01000002.1"/>
</dbReference>
<accession>A0A7X2P738</accession>
<organism evidence="1 2">
    <name type="scientific">Bilifractor porci</name>
    <dbReference type="NCBI Taxonomy" id="2606636"/>
    <lineage>
        <taxon>Bacteria</taxon>
        <taxon>Bacillati</taxon>
        <taxon>Bacillota</taxon>
        <taxon>Clostridia</taxon>
        <taxon>Lachnospirales</taxon>
        <taxon>Lachnospiraceae</taxon>
        <taxon>Bilifractor</taxon>
    </lineage>
</organism>
<keyword evidence="2" id="KW-1185">Reference proteome</keyword>
<gene>
    <name evidence="1" type="ORF">FYJ60_03750</name>
</gene>
<dbReference type="EMBL" id="VUMV01000002">
    <property type="protein sequence ID" value="MST81432.1"/>
    <property type="molecule type" value="Genomic_DNA"/>
</dbReference>
<dbReference type="Pfam" id="PF12687">
    <property type="entry name" value="DUF3801"/>
    <property type="match status" value="1"/>
</dbReference>
<dbReference type="Proteomes" id="UP000466864">
    <property type="component" value="Unassembled WGS sequence"/>
</dbReference>
<evidence type="ECO:0000313" key="2">
    <source>
        <dbReference type="Proteomes" id="UP000466864"/>
    </source>
</evidence>
<proteinExistence type="predicted"/>
<evidence type="ECO:0000313" key="1">
    <source>
        <dbReference type="EMBL" id="MST81432.1"/>
    </source>
</evidence>
<dbReference type="InterPro" id="IPR024234">
    <property type="entry name" value="DUF3801"/>
</dbReference>
<protein>
    <submittedName>
        <fullName evidence="1">PcfB family protein</fullName>
    </submittedName>
</protein>
<reference evidence="1 2" key="1">
    <citation type="submission" date="2019-08" db="EMBL/GenBank/DDBJ databases">
        <title>In-depth cultivation of the pig gut microbiome towards novel bacterial diversity and tailored functional studies.</title>
        <authorList>
            <person name="Wylensek D."/>
            <person name="Hitch T.C.A."/>
            <person name="Clavel T."/>
        </authorList>
    </citation>
    <scope>NUCLEOTIDE SEQUENCE [LARGE SCALE GENOMIC DNA]</scope>
    <source>
        <strain evidence="1 2">Oil+RF-744-WCA-WT-13</strain>
    </source>
</reference>
<name>A0A7X2P738_9FIRM</name>
<comment type="caution">
    <text evidence="1">The sequence shown here is derived from an EMBL/GenBank/DDBJ whole genome shotgun (WGS) entry which is preliminary data.</text>
</comment>